<evidence type="ECO:0000256" key="3">
    <source>
        <dbReference type="ARBA" id="ARBA00022692"/>
    </source>
</evidence>
<dbReference type="Proteomes" id="UP000610456">
    <property type="component" value="Unassembled WGS sequence"/>
</dbReference>
<feature type="transmembrane region" description="Helical" evidence="6">
    <location>
        <begin position="370"/>
        <end position="390"/>
    </location>
</feature>
<feature type="transmembrane region" description="Helical" evidence="6">
    <location>
        <begin position="250"/>
        <end position="269"/>
    </location>
</feature>
<keyword evidence="5 6" id="KW-0472">Membrane</keyword>
<keyword evidence="8" id="KW-1185">Reference proteome</keyword>
<dbReference type="PANTHER" id="PTHR43702">
    <property type="entry name" value="L-FUCOSE-PROTON SYMPORTER"/>
    <property type="match status" value="1"/>
</dbReference>
<proteinExistence type="predicted"/>
<dbReference type="InterPro" id="IPR005275">
    <property type="entry name" value="Lfuc_symporter_FucP"/>
</dbReference>
<comment type="caution">
    <text evidence="7">The sequence shown here is derived from an EMBL/GenBank/DDBJ whole genome shotgun (WGS) entry which is preliminary data.</text>
</comment>
<organism evidence="7 8">
    <name type="scientific">Salinimicrobium marinum</name>
    <dbReference type="NCBI Taxonomy" id="680283"/>
    <lineage>
        <taxon>Bacteria</taxon>
        <taxon>Pseudomonadati</taxon>
        <taxon>Bacteroidota</taxon>
        <taxon>Flavobacteriia</taxon>
        <taxon>Flavobacteriales</taxon>
        <taxon>Flavobacteriaceae</taxon>
        <taxon>Salinimicrobium</taxon>
    </lineage>
</organism>
<dbReference type="PANTHER" id="PTHR43702:SF11">
    <property type="entry name" value="L-FUCOSE-PROTON SYMPORTER"/>
    <property type="match status" value="1"/>
</dbReference>
<dbReference type="GO" id="GO:0015535">
    <property type="term" value="F:fucose:proton symporter activity"/>
    <property type="evidence" value="ECO:0007669"/>
    <property type="project" value="InterPro"/>
</dbReference>
<evidence type="ECO:0000256" key="6">
    <source>
        <dbReference type="SAM" id="Phobius"/>
    </source>
</evidence>
<dbReference type="RefSeq" id="WP_189603268.1">
    <property type="nucleotide sequence ID" value="NZ_BMXB01000001.1"/>
</dbReference>
<reference evidence="7" key="1">
    <citation type="journal article" date="2014" name="Int. J. Syst. Evol. Microbiol.">
        <title>Complete genome sequence of Corynebacterium casei LMG S-19264T (=DSM 44701T), isolated from a smear-ripened cheese.</title>
        <authorList>
            <consortium name="US DOE Joint Genome Institute (JGI-PGF)"/>
            <person name="Walter F."/>
            <person name="Albersmeier A."/>
            <person name="Kalinowski J."/>
            <person name="Ruckert C."/>
        </authorList>
    </citation>
    <scope>NUCLEOTIDE SEQUENCE</scope>
    <source>
        <strain evidence="7">KCTC 12719</strain>
    </source>
</reference>
<sequence length="435" mass="48683">MTEEKRSTPLVPKEVVLPFILITSLFALWGFANAITDPMVTAFKKVLELNNFQASLVQLSFYGGYFTLALPAAYFMRKYSYKSGVLIGLALYATGALLFYPAAAFESYAFFLIAIYILTFGLAFLETSANPYILSMGDERTATRRLNLAQAFNPIGLMGGLFVAQTFILSRLRSDDIQDYTNLTEPVKQSIRTADLEVIRNPYIYLGIFVLVIFLIIKFLKMPKTKETGKLPEMSAIISRLLKERRFTRGVITQLFYVGAQIMCWTYIYHYAENLGIPNEIAVNYAYFAFALFLSGRFIFTYLLKFTTPGNLLFILNILAVAFSMGTIFIESIFGLYCLVGISFCMSLMFPTIFGIALEGLGEDAKVASAFMVMAIVGGAIMPVLQGLLIDVGGRALNDHHILGVPEINFSFILPLICFLVVGYYGYFFRKPLIS</sequence>
<dbReference type="Gene3D" id="1.20.1250.20">
    <property type="entry name" value="MFS general substrate transporter like domains"/>
    <property type="match status" value="2"/>
</dbReference>
<evidence type="ECO:0000313" key="7">
    <source>
        <dbReference type="EMBL" id="GHA27864.1"/>
    </source>
</evidence>
<dbReference type="InterPro" id="IPR050375">
    <property type="entry name" value="MFS_TsgA-like"/>
</dbReference>
<feature type="transmembrane region" description="Helical" evidence="6">
    <location>
        <begin position="312"/>
        <end position="330"/>
    </location>
</feature>
<feature type="transmembrane region" description="Helical" evidence="6">
    <location>
        <begin position="336"/>
        <end position="358"/>
    </location>
</feature>
<dbReference type="Pfam" id="PF07690">
    <property type="entry name" value="MFS_1"/>
    <property type="match status" value="1"/>
</dbReference>
<accession>A0A918S787</accession>
<keyword evidence="3 6" id="KW-0812">Transmembrane</keyword>
<dbReference type="CDD" id="cd17394">
    <property type="entry name" value="MFS_FucP_like"/>
    <property type="match status" value="1"/>
</dbReference>
<dbReference type="SUPFAM" id="SSF103473">
    <property type="entry name" value="MFS general substrate transporter"/>
    <property type="match status" value="1"/>
</dbReference>
<feature type="transmembrane region" description="Helical" evidence="6">
    <location>
        <begin position="56"/>
        <end position="76"/>
    </location>
</feature>
<feature type="transmembrane region" description="Helical" evidence="6">
    <location>
        <begin position="146"/>
        <end position="168"/>
    </location>
</feature>
<evidence type="ECO:0000256" key="1">
    <source>
        <dbReference type="ARBA" id="ARBA00004429"/>
    </source>
</evidence>
<feature type="transmembrane region" description="Helical" evidence="6">
    <location>
        <begin position="203"/>
        <end position="220"/>
    </location>
</feature>
<dbReference type="AlphaFoldDB" id="A0A918S787"/>
<dbReference type="InterPro" id="IPR036259">
    <property type="entry name" value="MFS_trans_sf"/>
</dbReference>
<keyword evidence="4 6" id="KW-1133">Transmembrane helix</keyword>
<keyword evidence="2" id="KW-1003">Cell membrane</keyword>
<dbReference type="EMBL" id="BMXB01000001">
    <property type="protein sequence ID" value="GHA27864.1"/>
    <property type="molecule type" value="Genomic_DNA"/>
</dbReference>
<feature type="transmembrane region" description="Helical" evidence="6">
    <location>
        <begin position="410"/>
        <end position="429"/>
    </location>
</feature>
<evidence type="ECO:0000256" key="2">
    <source>
        <dbReference type="ARBA" id="ARBA00022475"/>
    </source>
</evidence>
<reference evidence="7" key="2">
    <citation type="submission" date="2020-09" db="EMBL/GenBank/DDBJ databases">
        <authorList>
            <person name="Sun Q."/>
            <person name="Kim S."/>
        </authorList>
    </citation>
    <scope>NUCLEOTIDE SEQUENCE</scope>
    <source>
        <strain evidence="7">KCTC 12719</strain>
    </source>
</reference>
<feature type="transmembrane region" description="Helical" evidence="6">
    <location>
        <begin position="15"/>
        <end position="36"/>
    </location>
</feature>
<evidence type="ECO:0000256" key="5">
    <source>
        <dbReference type="ARBA" id="ARBA00023136"/>
    </source>
</evidence>
<feature type="transmembrane region" description="Helical" evidence="6">
    <location>
        <begin position="108"/>
        <end position="125"/>
    </location>
</feature>
<name>A0A918S787_9FLAO</name>
<dbReference type="GO" id="GO:0005886">
    <property type="term" value="C:plasma membrane"/>
    <property type="evidence" value="ECO:0007669"/>
    <property type="project" value="UniProtKB-SubCell"/>
</dbReference>
<evidence type="ECO:0000256" key="4">
    <source>
        <dbReference type="ARBA" id="ARBA00022989"/>
    </source>
</evidence>
<dbReference type="InterPro" id="IPR011701">
    <property type="entry name" value="MFS"/>
</dbReference>
<dbReference type="NCBIfam" id="TIGR00885">
    <property type="entry name" value="fucP"/>
    <property type="match status" value="1"/>
</dbReference>
<protein>
    <submittedName>
        <fullName evidence="7">L-fucose permease</fullName>
    </submittedName>
</protein>
<gene>
    <name evidence="7" type="primary">fucP</name>
    <name evidence="7" type="ORF">GCM10007103_06650</name>
</gene>
<feature type="transmembrane region" description="Helical" evidence="6">
    <location>
        <begin position="83"/>
        <end position="102"/>
    </location>
</feature>
<feature type="transmembrane region" description="Helical" evidence="6">
    <location>
        <begin position="281"/>
        <end position="300"/>
    </location>
</feature>
<evidence type="ECO:0000313" key="8">
    <source>
        <dbReference type="Proteomes" id="UP000610456"/>
    </source>
</evidence>
<comment type="subcellular location">
    <subcellularLocation>
        <location evidence="1">Cell inner membrane</location>
        <topology evidence="1">Multi-pass membrane protein</topology>
    </subcellularLocation>
</comment>